<organism evidence="1 2">
    <name type="scientific">Mycena venus</name>
    <dbReference type="NCBI Taxonomy" id="2733690"/>
    <lineage>
        <taxon>Eukaryota</taxon>
        <taxon>Fungi</taxon>
        <taxon>Dikarya</taxon>
        <taxon>Basidiomycota</taxon>
        <taxon>Agaricomycotina</taxon>
        <taxon>Agaricomycetes</taxon>
        <taxon>Agaricomycetidae</taxon>
        <taxon>Agaricales</taxon>
        <taxon>Marasmiineae</taxon>
        <taxon>Mycenaceae</taxon>
        <taxon>Mycena</taxon>
    </lineage>
</organism>
<comment type="caution">
    <text evidence="1">The sequence shown here is derived from an EMBL/GenBank/DDBJ whole genome shotgun (WGS) entry which is preliminary data.</text>
</comment>
<sequence length="178" mass="20729">MDFVQLVVPKVPVPYLSAAFELLRYIYSSVQEVQTSKKQLVVLIQVVAGLLEALNERYLGGKHAYSEPSTLLGDLENLLDEINRFVGKILSQHFIKTVVTRQDTIQKIDGFYQRIRGLVQAFEVHRMHLDRRLRAEIFRRYHPHCEYRIGKLDKTLPAKKTTVSSQRCLTRSREMTRN</sequence>
<proteinExistence type="predicted"/>
<evidence type="ECO:0000313" key="2">
    <source>
        <dbReference type="Proteomes" id="UP000620124"/>
    </source>
</evidence>
<dbReference type="Proteomes" id="UP000620124">
    <property type="component" value="Unassembled WGS sequence"/>
</dbReference>
<gene>
    <name evidence="1" type="ORF">MVEN_00700100</name>
</gene>
<dbReference type="InterPro" id="IPR059179">
    <property type="entry name" value="MLKL-like_MCAfunc"/>
</dbReference>
<keyword evidence="2" id="KW-1185">Reference proteome</keyword>
<accession>A0A8H7D2K1</accession>
<name>A0A8H7D2K1_9AGAR</name>
<dbReference type="OrthoDB" id="10261027at2759"/>
<dbReference type="Gene3D" id="1.20.930.20">
    <property type="entry name" value="Adaptor protein Cbl, N-terminal domain"/>
    <property type="match status" value="1"/>
</dbReference>
<dbReference type="EMBL" id="JACAZI010000005">
    <property type="protein sequence ID" value="KAF7359754.1"/>
    <property type="molecule type" value="Genomic_DNA"/>
</dbReference>
<evidence type="ECO:0000313" key="1">
    <source>
        <dbReference type="EMBL" id="KAF7359754.1"/>
    </source>
</evidence>
<protein>
    <submittedName>
        <fullName evidence="1">Uncharacterized protein</fullName>
    </submittedName>
</protein>
<dbReference type="AlphaFoldDB" id="A0A8H7D2K1"/>
<dbReference type="CDD" id="cd21037">
    <property type="entry name" value="MLKL_NTD"/>
    <property type="match status" value="1"/>
</dbReference>
<reference evidence="1" key="1">
    <citation type="submission" date="2020-05" db="EMBL/GenBank/DDBJ databases">
        <title>Mycena genomes resolve the evolution of fungal bioluminescence.</title>
        <authorList>
            <person name="Tsai I.J."/>
        </authorList>
    </citation>
    <scope>NUCLEOTIDE SEQUENCE</scope>
    <source>
        <strain evidence="1">CCC161011</strain>
    </source>
</reference>
<dbReference type="GO" id="GO:0007166">
    <property type="term" value="P:cell surface receptor signaling pathway"/>
    <property type="evidence" value="ECO:0007669"/>
    <property type="project" value="InterPro"/>
</dbReference>
<dbReference type="InterPro" id="IPR036537">
    <property type="entry name" value="Adaptor_Cbl_N_dom_sf"/>
</dbReference>